<name>A0A845QZV1_9CLOT</name>
<comment type="caution">
    <text evidence="1">The sequence shown here is derived from an EMBL/GenBank/DDBJ whole genome shotgun (WGS) entry which is preliminary data.</text>
</comment>
<protein>
    <submittedName>
        <fullName evidence="1">C_GCAxxG_C_C family protein</fullName>
    </submittedName>
</protein>
<reference evidence="1 2" key="1">
    <citation type="submission" date="2018-08" db="EMBL/GenBank/DDBJ databases">
        <title>Murine metabolic-syndrome-specific gut microbial biobank.</title>
        <authorList>
            <person name="Liu C."/>
        </authorList>
    </citation>
    <scope>NUCLEOTIDE SEQUENCE [LARGE SCALE GENOMIC DNA]</scope>
    <source>
        <strain evidence="1 2">583</strain>
    </source>
</reference>
<dbReference type="RefSeq" id="WP_160197739.1">
    <property type="nucleotide sequence ID" value="NZ_QXXA01000011.1"/>
</dbReference>
<evidence type="ECO:0000313" key="2">
    <source>
        <dbReference type="Proteomes" id="UP000467132"/>
    </source>
</evidence>
<gene>
    <name evidence="1" type="ORF">D3Z33_10450</name>
</gene>
<sequence length="142" mass="16236">MLKDEAKKYIESELKYGDKKELYHYNCAEIILNSCNDYYNLNLDSKTLKAITPFGGGLCSEKTCGIITGGAAAIGVMFTEDKPSLNSKMKEITRRWVEEFEKEFENTDCKIIKETKRDENEGCKPLIIKGAEILEEIIDEYK</sequence>
<keyword evidence="2" id="KW-1185">Reference proteome</keyword>
<dbReference type="EMBL" id="QXXA01000011">
    <property type="protein sequence ID" value="NBI07269.1"/>
    <property type="molecule type" value="Genomic_DNA"/>
</dbReference>
<accession>A0A845QZV1</accession>
<dbReference type="AlphaFoldDB" id="A0A845QZV1"/>
<evidence type="ECO:0000313" key="1">
    <source>
        <dbReference type="EMBL" id="NBI07269.1"/>
    </source>
</evidence>
<proteinExistence type="predicted"/>
<dbReference type="Proteomes" id="UP000467132">
    <property type="component" value="Unassembled WGS sequence"/>
</dbReference>
<organism evidence="1 2">
    <name type="scientific">Senegalia massiliensis</name>
    <dbReference type="NCBI Taxonomy" id="1720316"/>
    <lineage>
        <taxon>Bacteria</taxon>
        <taxon>Bacillati</taxon>
        <taxon>Bacillota</taxon>
        <taxon>Clostridia</taxon>
        <taxon>Eubacteriales</taxon>
        <taxon>Clostridiaceae</taxon>
        <taxon>Senegalia</taxon>
    </lineage>
</organism>
<dbReference type="NCBIfam" id="TIGR01909">
    <property type="entry name" value="C_GCAxxG_C_C"/>
    <property type="match status" value="1"/>
</dbReference>
<dbReference type="InterPro" id="IPR010181">
    <property type="entry name" value="CGCAxxGCC_motif"/>
</dbReference>
<dbReference type="Pfam" id="PF09719">
    <property type="entry name" value="C_GCAxxG_C_C"/>
    <property type="match status" value="1"/>
</dbReference>
<dbReference type="OrthoDB" id="45689at2"/>